<sequence>MNQPLTNYWMATSHNTYLTGDQLKSESALEAYSRCLLWGCRCIELDCWDGRKNKKDEPIEVVIYHGYTMTSKVTLRDVLYTIRHYAFITSDFPVILSIEDRCSVPFQRLMAVDFQEILGDLLVTTPVSRSETCLPSPAALRNKIVLKHKKLDAEVSTGQNFDEDDSDILYKNCVKKGILNLRNNTNYEWTKHVFVLFADKLCYISTPLEEGTNQSNDPTSEETGGDESSIFGFGIEPEELHVTEEWFHGKIEMETAQARLMEHKENGMFLVRESGTFIGDYTLSFFQGIKVRHVHIKTALVRKQKQYFFHSNLTKETLYELISFYTKHFLAFEKFKVRLLVPCPQPQPHLNQPWFSSTANKERAEEILNAVNEEGAFLIRHSSTDPKVFVLSLRADGEIWHYRLKRDGRIFVV</sequence>
<name>A0AC34PYN1_9BILA</name>
<dbReference type="Proteomes" id="UP000887576">
    <property type="component" value="Unplaced"/>
</dbReference>
<accession>A0AC34PYN1</accession>
<organism evidence="1 2">
    <name type="scientific">Panagrolaimus sp. JU765</name>
    <dbReference type="NCBI Taxonomy" id="591449"/>
    <lineage>
        <taxon>Eukaryota</taxon>
        <taxon>Metazoa</taxon>
        <taxon>Ecdysozoa</taxon>
        <taxon>Nematoda</taxon>
        <taxon>Chromadorea</taxon>
        <taxon>Rhabditida</taxon>
        <taxon>Tylenchina</taxon>
        <taxon>Panagrolaimomorpha</taxon>
        <taxon>Panagrolaimoidea</taxon>
        <taxon>Panagrolaimidae</taxon>
        <taxon>Panagrolaimus</taxon>
    </lineage>
</organism>
<evidence type="ECO:0000313" key="1">
    <source>
        <dbReference type="Proteomes" id="UP000887576"/>
    </source>
</evidence>
<reference evidence="2" key="1">
    <citation type="submission" date="2022-11" db="UniProtKB">
        <authorList>
            <consortium name="WormBaseParasite"/>
        </authorList>
    </citation>
    <scope>IDENTIFICATION</scope>
</reference>
<evidence type="ECO:0000313" key="2">
    <source>
        <dbReference type="WBParaSite" id="JU765_v2.g11125.t1"/>
    </source>
</evidence>
<proteinExistence type="predicted"/>
<dbReference type="WBParaSite" id="JU765_v2.g11125.t1">
    <property type="protein sequence ID" value="JU765_v2.g11125.t1"/>
    <property type="gene ID" value="JU765_v2.g11125"/>
</dbReference>
<protein>
    <submittedName>
        <fullName evidence="2">Phosphoinositide phospholipase C</fullName>
    </submittedName>
</protein>